<feature type="transmembrane region" description="Helical" evidence="5">
    <location>
        <begin position="121"/>
        <end position="144"/>
    </location>
</feature>
<gene>
    <name evidence="7" type="ORF">BDY21DRAFT_353833</name>
</gene>
<evidence type="ECO:0000313" key="7">
    <source>
        <dbReference type="EMBL" id="KAF2454018.1"/>
    </source>
</evidence>
<feature type="transmembrane region" description="Helical" evidence="5">
    <location>
        <begin position="21"/>
        <end position="39"/>
    </location>
</feature>
<evidence type="ECO:0000256" key="2">
    <source>
        <dbReference type="ARBA" id="ARBA00022692"/>
    </source>
</evidence>
<feature type="domain" description="MARVEL" evidence="6">
    <location>
        <begin position="19"/>
        <end position="137"/>
    </location>
</feature>
<feature type="transmembrane region" description="Helical" evidence="5">
    <location>
        <begin position="55"/>
        <end position="73"/>
    </location>
</feature>
<comment type="subcellular location">
    <subcellularLocation>
        <location evidence="1">Membrane</location>
        <topology evidence="1">Multi-pass membrane protein</topology>
    </subcellularLocation>
</comment>
<sequence length="158" mass="17907">MFNLSEQSKQGGAIGLIFRTLVRFLQLVLALTVCGLYGTDLNAARKADKYADSKWVYAVVVAGMSAVTCLVYLTPFIKAFYAFAWDFVLWVLWLAAFGVFGKLYIGEDPEGNGGIERMKNAVWVDLVNMLLWFITFVYSTFVFFHHRKRSLHTGRAKV</sequence>
<dbReference type="PANTHER" id="PTHR42083:SF1">
    <property type="entry name" value="MARVEL DOMAIN-CONTAINING PROTEIN"/>
    <property type="match status" value="1"/>
</dbReference>
<dbReference type="EMBL" id="MU001693">
    <property type="protein sequence ID" value="KAF2454018.1"/>
    <property type="molecule type" value="Genomic_DNA"/>
</dbReference>
<dbReference type="InterPro" id="IPR008253">
    <property type="entry name" value="Marvel"/>
</dbReference>
<keyword evidence="3 5" id="KW-1133">Transmembrane helix</keyword>
<dbReference type="PANTHER" id="PTHR42083">
    <property type="entry name" value="MARVEL DOMAIN-CONTAINING PROTEIN"/>
    <property type="match status" value="1"/>
</dbReference>
<reference evidence="7" key="1">
    <citation type="journal article" date="2020" name="Stud. Mycol.">
        <title>101 Dothideomycetes genomes: a test case for predicting lifestyles and emergence of pathogens.</title>
        <authorList>
            <person name="Haridas S."/>
            <person name="Albert R."/>
            <person name="Binder M."/>
            <person name="Bloem J."/>
            <person name="Labutti K."/>
            <person name="Salamov A."/>
            <person name="Andreopoulos B."/>
            <person name="Baker S."/>
            <person name="Barry K."/>
            <person name="Bills G."/>
            <person name="Bluhm B."/>
            <person name="Cannon C."/>
            <person name="Castanera R."/>
            <person name="Culley D."/>
            <person name="Daum C."/>
            <person name="Ezra D."/>
            <person name="Gonzalez J."/>
            <person name="Henrissat B."/>
            <person name="Kuo A."/>
            <person name="Liang C."/>
            <person name="Lipzen A."/>
            <person name="Lutzoni F."/>
            <person name="Magnuson J."/>
            <person name="Mondo S."/>
            <person name="Nolan M."/>
            <person name="Ohm R."/>
            <person name="Pangilinan J."/>
            <person name="Park H.-J."/>
            <person name="Ramirez L."/>
            <person name="Alfaro M."/>
            <person name="Sun H."/>
            <person name="Tritt A."/>
            <person name="Yoshinaga Y."/>
            <person name="Zwiers L.-H."/>
            <person name="Turgeon B."/>
            <person name="Goodwin S."/>
            <person name="Spatafora J."/>
            <person name="Crous P."/>
            <person name="Grigoriev I."/>
        </authorList>
    </citation>
    <scope>NUCLEOTIDE SEQUENCE</scope>
    <source>
        <strain evidence="7">ATCC 16933</strain>
    </source>
</reference>
<dbReference type="AlphaFoldDB" id="A0A6A6NR23"/>
<evidence type="ECO:0000313" key="8">
    <source>
        <dbReference type="Proteomes" id="UP000799766"/>
    </source>
</evidence>
<evidence type="ECO:0000256" key="4">
    <source>
        <dbReference type="ARBA" id="ARBA00023136"/>
    </source>
</evidence>
<evidence type="ECO:0000256" key="3">
    <source>
        <dbReference type="ARBA" id="ARBA00022989"/>
    </source>
</evidence>
<evidence type="ECO:0000256" key="5">
    <source>
        <dbReference type="SAM" id="Phobius"/>
    </source>
</evidence>
<keyword evidence="2 5" id="KW-0812">Transmembrane</keyword>
<dbReference type="OrthoDB" id="5363290at2759"/>
<feature type="transmembrane region" description="Helical" evidence="5">
    <location>
        <begin position="80"/>
        <end position="101"/>
    </location>
</feature>
<evidence type="ECO:0000259" key="6">
    <source>
        <dbReference type="Pfam" id="PF01284"/>
    </source>
</evidence>
<protein>
    <recommendedName>
        <fullName evidence="6">MARVEL domain-containing protein</fullName>
    </recommendedName>
</protein>
<dbReference type="Pfam" id="PF01284">
    <property type="entry name" value="MARVEL"/>
    <property type="match status" value="1"/>
</dbReference>
<dbReference type="GO" id="GO:0016020">
    <property type="term" value="C:membrane"/>
    <property type="evidence" value="ECO:0007669"/>
    <property type="project" value="UniProtKB-SubCell"/>
</dbReference>
<accession>A0A6A6NR23</accession>
<evidence type="ECO:0000256" key="1">
    <source>
        <dbReference type="ARBA" id="ARBA00004141"/>
    </source>
</evidence>
<keyword evidence="4 5" id="KW-0472">Membrane</keyword>
<dbReference type="Proteomes" id="UP000799766">
    <property type="component" value="Unassembled WGS sequence"/>
</dbReference>
<organism evidence="7 8">
    <name type="scientific">Lineolata rhizophorae</name>
    <dbReference type="NCBI Taxonomy" id="578093"/>
    <lineage>
        <taxon>Eukaryota</taxon>
        <taxon>Fungi</taxon>
        <taxon>Dikarya</taxon>
        <taxon>Ascomycota</taxon>
        <taxon>Pezizomycotina</taxon>
        <taxon>Dothideomycetes</taxon>
        <taxon>Dothideomycetes incertae sedis</taxon>
        <taxon>Lineolatales</taxon>
        <taxon>Lineolataceae</taxon>
        <taxon>Lineolata</taxon>
    </lineage>
</organism>
<keyword evidence="8" id="KW-1185">Reference proteome</keyword>
<proteinExistence type="predicted"/>
<name>A0A6A6NR23_9PEZI</name>